<feature type="chain" id="PRO_5045110912" evidence="1">
    <location>
        <begin position="23"/>
        <end position="247"/>
    </location>
</feature>
<keyword evidence="1" id="KW-0732">Signal</keyword>
<dbReference type="GeneID" id="82891923"/>
<keyword evidence="3" id="KW-1185">Reference proteome</keyword>
<protein>
    <submittedName>
        <fullName evidence="2">Uncharacterized protein</fullName>
    </submittedName>
</protein>
<sequence>MKRFMICALALAGVLTAGRVSAQDKGVSFSGGSDLVSAYVWRGVTQAGVSLQPTLTMTAGKFSATAWGSVDFASTSYKEMDLTLAYALGPVTLSLADLYWEGGAGDRGLVNRNYFTFDGRSPHRVELGASWVVSEKAPFTLSWYTILFGAADVNAKGKRAYGSYFEVAYPFCVKGIDMKAGVGMVPWNAVGTYGIDRDFYVQNVFLNAGKNWEIKGAEGMKLGFFTNLIWNPATEDVNFVGGISFRM</sequence>
<proteinExistence type="predicted"/>
<gene>
    <name evidence="2" type="ORF">NQ491_09275</name>
</gene>
<evidence type="ECO:0000313" key="2">
    <source>
        <dbReference type="EMBL" id="UWN56833.1"/>
    </source>
</evidence>
<evidence type="ECO:0000256" key="1">
    <source>
        <dbReference type="SAM" id="SignalP"/>
    </source>
</evidence>
<dbReference type="RefSeq" id="WP_019245854.1">
    <property type="nucleotide sequence ID" value="NZ_CAPH01000012.1"/>
</dbReference>
<accession>A0ABY5UXZ1</accession>
<organism evidence="2 3">
    <name type="scientific">Alistipes ihumii AP11</name>
    <dbReference type="NCBI Taxonomy" id="1211813"/>
    <lineage>
        <taxon>Bacteria</taxon>
        <taxon>Pseudomonadati</taxon>
        <taxon>Bacteroidota</taxon>
        <taxon>Bacteroidia</taxon>
        <taxon>Bacteroidales</taxon>
        <taxon>Rikenellaceae</taxon>
        <taxon>Alistipes</taxon>
    </lineage>
</organism>
<name>A0ABY5UXZ1_9BACT</name>
<dbReference type="EMBL" id="CP102294">
    <property type="protein sequence ID" value="UWN56833.1"/>
    <property type="molecule type" value="Genomic_DNA"/>
</dbReference>
<feature type="signal peptide" evidence="1">
    <location>
        <begin position="1"/>
        <end position="22"/>
    </location>
</feature>
<reference evidence="2" key="1">
    <citation type="journal article" date="2022" name="Cell">
        <title>Design, construction, and in vivo augmentation of a complex gut microbiome.</title>
        <authorList>
            <person name="Cheng A.G."/>
            <person name="Ho P.Y."/>
            <person name="Aranda-Diaz A."/>
            <person name="Jain S."/>
            <person name="Yu F.B."/>
            <person name="Meng X."/>
            <person name="Wang M."/>
            <person name="Iakiviak M."/>
            <person name="Nagashima K."/>
            <person name="Zhao A."/>
            <person name="Murugkar P."/>
            <person name="Patil A."/>
            <person name="Atabakhsh K."/>
            <person name="Weakley A."/>
            <person name="Yan J."/>
            <person name="Brumbaugh A.R."/>
            <person name="Higginbottom S."/>
            <person name="Dimas A."/>
            <person name="Shiver A.L."/>
            <person name="Deutschbauer A."/>
            <person name="Neff N."/>
            <person name="Sonnenburg J.L."/>
            <person name="Huang K.C."/>
            <person name="Fischbach M.A."/>
        </authorList>
    </citation>
    <scope>NUCLEOTIDE SEQUENCE</scope>
    <source>
        <strain evidence="2">AP11</strain>
    </source>
</reference>
<evidence type="ECO:0000313" key="3">
    <source>
        <dbReference type="Proteomes" id="UP001059295"/>
    </source>
</evidence>
<dbReference type="Proteomes" id="UP001059295">
    <property type="component" value="Chromosome"/>
</dbReference>